<dbReference type="SUPFAM" id="SSF63501">
    <property type="entry name" value="Frizzled cysteine-rich domain"/>
    <property type="match status" value="1"/>
</dbReference>
<evidence type="ECO:0000256" key="3">
    <source>
        <dbReference type="ARBA" id="ARBA00022473"/>
    </source>
</evidence>
<evidence type="ECO:0000256" key="8">
    <source>
        <dbReference type="ARBA" id="ARBA00022989"/>
    </source>
</evidence>
<dbReference type="PROSITE" id="PS50038">
    <property type="entry name" value="FZ"/>
    <property type="match status" value="1"/>
</dbReference>
<comment type="subcellular location">
    <subcellularLocation>
        <location evidence="1">Cell membrane</location>
        <topology evidence="1">Multi-pass membrane protein</topology>
    </subcellularLocation>
</comment>
<dbReference type="CDD" id="cd07456">
    <property type="entry name" value="CRD_FZ5_like"/>
    <property type="match status" value="1"/>
</dbReference>
<evidence type="ECO:0000259" key="17">
    <source>
        <dbReference type="PROSITE" id="PS50038"/>
    </source>
</evidence>
<feature type="chain" id="PRO_5034229399" evidence="16">
    <location>
        <begin position="30"/>
        <end position="642"/>
    </location>
</feature>
<dbReference type="InterPro" id="IPR020067">
    <property type="entry name" value="Frizzled_dom"/>
</dbReference>
<comment type="similarity">
    <text evidence="2">Belongs to the G-protein coupled receptor Fz/Smo family.</text>
</comment>
<evidence type="ECO:0000256" key="14">
    <source>
        <dbReference type="PROSITE-ProRule" id="PRU00090"/>
    </source>
</evidence>
<evidence type="ECO:0000256" key="13">
    <source>
        <dbReference type="ARBA" id="ARBA00023224"/>
    </source>
</evidence>
<evidence type="ECO:0000259" key="18">
    <source>
        <dbReference type="PROSITE" id="PS50261"/>
    </source>
</evidence>
<protein>
    <submittedName>
        <fullName evidence="19">Frizzled-2</fullName>
    </submittedName>
</protein>
<feature type="transmembrane region" description="Helical" evidence="15">
    <location>
        <begin position="390"/>
        <end position="413"/>
    </location>
</feature>
<dbReference type="PANTHER" id="PTHR11309">
    <property type="entry name" value="FRIZZLED"/>
    <property type="match status" value="1"/>
</dbReference>
<dbReference type="Pfam" id="PF01534">
    <property type="entry name" value="Frizzled"/>
    <property type="match status" value="1"/>
</dbReference>
<dbReference type="SMART" id="SM00063">
    <property type="entry name" value="FRI"/>
    <property type="match status" value="1"/>
</dbReference>
<feature type="signal peptide" evidence="16">
    <location>
        <begin position="1"/>
        <end position="29"/>
    </location>
</feature>
<sequence>MCTMAFPKDLTRICWGLLYLVTLIGGIRGELQPVVVQSSNPGGNGLNPSGGRCEEITIPMCKGIGYNLTQMPNDLNHDTQDEAGLEVHQFWPLVEIKCSSDLKFFLCSMYAPICIEDYYKALPVCRSVCERARAGCEPLMQQYSFSWPERMACDRLPELGDPDNLCMEQNEDQAAHTTMRPPSPGMPTLLGKKPPGGNTAVTKCRNGKCKESESALEDDRDCTCKCRAPLIPIERDSHWFNRSISVSGINNCAYPCQGIFFSEPEREFASMWIFVMSALCCISTLMTLTTFLIDTERFKYPERPIVFLSGCYFMVSIGYLIRVSVGHEEVACENQMVRYGASGPTPCTLVFLLVYFFGMSSYIWWVILSFTWFLAAGLKWGNEAIASYSLYFHLAAWLIPTVKSVSVIIMSAVDGDTIAGICYVGNHNINNLKYFVVFPLIIYLVLGIIFLFGGFISLFRIRNVIKNQGGISNRTKADKLEKLMIRIGIFSVLSTLPASIVIGCLIYESYVYNEYVESIVCPCSEKLDKDYFKPLHVVLLLKYFMALAVGLTSGVWIWSGKTFSSWKKLWNRLFGFNNNTTRVLINTNKHRVLKQHDYLPPLQHGMPPPPNIPIPAVPVMGGGAHSMTSSLKQNPYASHVHV</sequence>
<keyword evidence="7 16" id="KW-0732">Signal</keyword>
<accession>A0A8D8THJ7</accession>
<feature type="disulfide bond" evidence="14">
    <location>
        <begin position="129"/>
        <end position="153"/>
    </location>
</feature>
<feature type="domain" description="FZ" evidence="17">
    <location>
        <begin position="48"/>
        <end position="169"/>
    </location>
</feature>
<dbReference type="SMART" id="SM01330">
    <property type="entry name" value="Frizzled"/>
    <property type="match status" value="1"/>
</dbReference>
<feature type="transmembrane region" description="Helical" evidence="15">
    <location>
        <begin position="483"/>
        <end position="508"/>
    </location>
</feature>
<organism evidence="19">
    <name type="scientific">Cacopsylla melanoneura</name>
    <dbReference type="NCBI Taxonomy" id="428564"/>
    <lineage>
        <taxon>Eukaryota</taxon>
        <taxon>Metazoa</taxon>
        <taxon>Ecdysozoa</taxon>
        <taxon>Arthropoda</taxon>
        <taxon>Hexapoda</taxon>
        <taxon>Insecta</taxon>
        <taxon>Pterygota</taxon>
        <taxon>Neoptera</taxon>
        <taxon>Paraneoptera</taxon>
        <taxon>Hemiptera</taxon>
        <taxon>Sternorrhyncha</taxon>
        <taxon>Psylloidea</taxon>
        <taxon>Psyllidae</taxon>
        <taxon>Psyllinae</taxon>
        <taxon>Cacopsylla</taxon>
    </lineage>
</organism>
<dbReference type="GO" id="GO:0060070">
    <property type="term" value="P:canonical Wnt signaling pathway"/>
    <property type="evidence" value="ECO:0007669"/>
    <property type="project" value="TreeGrafter"/>
</dbReference>
<evidence type="ECO:0000313" key="19">
    <source>
        <dbReference type="EMBL" id="CAG6688570.1"/>
    </source>
</evidence>
<evidence type="ECO:0000256" key="2">
    <source>
        <dbReference type="ARBA" id="ARBA00008077"/>
    </source>
</evidence>
<name>A0A8D8THJ7_9HEMI</name>
<dbReference type="InterPro" id="IPR000539">
    <property type="entry name" value="Frizzled/Smoothened_7TM"/>
</dbReference>
<evidence type="ECO:0000256" key="10">
    <source>
        <dbReference type="ARBA" id="ARBA00023136"/>
    </source>
</evidence>
<dbReference type="FunFam" id="1.10.2000.10:FF:000004">
    <property type="entry name" value="Frizzled class receptor 8a"/>
    <property type="match status" value="1"/>
</dbReference>
<keyword evidence="9" id="KW-0297">G-protein coupled receptor</keyword>
<evidence type="ECO:0000256" key="7">
    <source>
        <dbReference type="ARBA" id="ARBA00022729"/>
    </source>
</evidence>
<dbReference type="InterPro" id="IPR015526">
    <property type="entry name" value="Frizzled/SFRP"/>
</dbReference>
<dbReference type="AlphaFoldDB" id="A0A8D8THJ7"/>
<evidence type="ECO:0000256" key="5">
    <source>
        <dbReference type="ARBA" id="ARBA00022687"/>
    </source>
</evidence>
<dbReference type="GO" id="GO:0017147">
    <property type="term" value="F:Wnt-protein binding"/>
    <property type="evidence" value="ECO:0007669"/>
    <property type="project" value="TreeGrafter"/>
</dbReference>
<evidence type="ECO:0000256" key="9">
    <source>
        <dbReference type="ARBA" id="ARBA00023040"/>
    </source>
</evidence>
<keyword evidence="5" id="KW-0879">Wnt signaling pathway</keyword>
<evidence type="ECO:0000256" key="1">
    <source>
        <dbReference type="ARBA" id="ARBA00004651"/>
    </source>
</evidence>
<dbReference type="PANTHER" id="PTHR11309:SF126">
    <property type="entry name" value="FRIZZLED-2"/>
    <property type="match status" value="1"/>
</dbReference>
<proteinExistence type="inferred from homology"/>
<keyword evidence="10 15" id="KW-0472">Membrane</keyword>
<feature type="transmembrane region" description="Helical" evidence="15">
    <location>
        <begin position="305"/>
        <end position="321"/>
    </location>
</feature>
<evidence type="ECO:0000256" key="6">
    <source>
        <dbReference type="ARBA" id="ARBA00022692"/>
    </source>
</evidence>
<dbReference type="FunFam" id="1.20.1070.10:FF:000262">
    <property type="entry name" value="Frizzled 2"/>
    <property type="match status" value="1"/>
</dbReference>
<dbReference type="PRINTS" id="PR00489">
    <property type="entry name" value="FRIZZLED"/>
</dbReference>
<dbReference type="Gene3D" id="1.20.1070.10">
    <property type="entry name" value="Rhodopsin 7-helix transmembrane proteins"/>
    <property type="match status" value="1"/>
</dbReference>
<evidence type="ECO:0000256" key="12">
    <source>
        <dbReference type="ARBA" id="ARBA00023170"/>
    </source>
</evidence>
<feature type="disulfide bond" evidence="14">
    <location>
        <begin position="98"/>
        <end position="136"/>
    </location>
</feature>
<feature type="transmembrane region" description="Helical" evidence="15">
    <location>
        <begin position="271"/>
        <end position="293"/>
    </location>
</feature>
<keyword evidence="13" id="KW-0807">Transducer</keyword>
<dbReference type="CDD" id="cd15035">
    <property type="entry name" value="7tmF_FZD5_FZD8-like"/>
    <property type="match status" value="1"/>
</dbReference>
<dbReference type="GO" id="GO:0004930">
    <property type="term" value="F:G protein-coupled receptor activity"/>
    <property type="evidence" value="ECO:0007669"/>
    <property type="project" value="UniProtKB-KW"/>
</dbReference>
<feature type="domain" description="G-protein coupled receptors family 2 profile 2" evidence="18">
    <location>
        <begin position="269"/>
        <end position="565"/>
    </location>
</feature>
<keyword evidence="4" id="KW-1003">Cell membrane</keyword>
<dbReference type="GO" id="GO:0035567">
    <property type="term" value="P:non-canonical Wnt signaling pathway"/>
    <property type="evidence" value="ECO:0007669"/>
    <property type="project" value="TreeGrafter"/>
</dbReference>
<dbReference type="GO" id="GO:0042813">
    <property type="term" value="F:Wnt receptor activity"/>
    <property type="evidence" value="ECO:0007669"/>
    <property type="project" value="TreeGrafter"/>
</dbReference>
<feature type="disulfide bond" evidence="14">
    <location>
        <begin position="61"/>
        <end position="107"/>
    </location>
</feature>
<evidence type="ECO:0000256" key="16">
    <source>
        <dbReference type="SAM" id="SignalP"/>
    </source>
</evidence>
<feature type="transmembrane region" description="Helical" evidence="15">
    <location>
        <begin position="433"/>
        <end position="459"/>
    </location>
</feature>
<dbReference type="Gene3D" id="1.10.2000.10">
    <property type="entry name" value="Frizzled cysteine-rich domain"/>
    <property type="match status" value="1"/>
</dbReference>
<dbReference type="EMBL" id="HBUF01287393">
    <property type="protein sequence ID" value="CAG6688570.1"/>
    <property type="molecule type" value="Transcribed_RNA"/>
</dbReference>
<feature type="disulfide bond" evidence="14">
    <location>
        <begin position="53"/>
        <end position="114"/>
    </location>
</feature>
<keyword evidence="3" id="KW-0217">Developmental protein</keyword>
<dbReference type="PROSITE" id="PS50261">
    <property type="entry name" value="G_PROTEIN_RECEP_F2_4"/>
    <property type="match status" value="1"/>
</dbReference>
<dbReference type="GO" id="GO:0005886">
    <property type="term" value="C:plasma membrane"/>
    <property type="evidence" value="ECO:0007669"/>
    <property type="project" value="UniProtKB-SubCell"/>
</dbReference>
<feature type="transmembrane region" description="Helical" evidence="15">
    <location>
        <begin position="349"/>
        <end position="378"/>
    </location>
</feature>
<dbReference type="InterPro" id="IPR036790">
    <property type="entry name" value="Frizzled_dom_sf"/>
</dbReference>
<keyword evidence="12" id="KW-0675">Receptor</keyword>
<keyword evidence="6 15" id="KW-0812">Transmembrane</keyword>
<evidence type="ECO:0000256" key="4">
    <source>
        <dbReference type="ARBA" id="ARBA00022475"/>
    </source>
</evidence>
<keyword evidence="8 15" id="KW-1133">Transmembrane helix</keyword>
<dbReference type="InterPro" id="IPR017981">
    <property type="entry name" value="GPCR_2-like_7TM"/>
</dbReference>
<dbReference type="Pfam" id="PF01392">
    <property type="entry name" value="Fz"/>
    <property type="match status" value="1"/>
</dbReference>
<reference evidence="19" key="1">
    <citation type="submission" date="2021-05" db="EMBL/GenBank/DDBJ databases">
        <authorList>
            <person name="Alioto T."/>
            <person name="Alioto T."/>
            <person name="Gomez Garrido J."/>
        </authorList>
    </citation>
    <scope>NUCLEOTIDE SEQUENCE</scope>
</reference>
<feature type="transmembrane region" description="Helical" evidence="15">
    <location>
        <begin position="535"/>
        <end position="558"/>
    </location>
</feature>
<keyword evidence="11 14" id="KW-1015">Disulfide bond</keyword>
<evidence type="ECO:0000256" key="15">
    <source>
        <dbReference type="SAM" id="Phobius"/>
    </source>
</evidence>
<feature type="disulfide bond" evidence="14">
    <location>
        <begin position="125"/>
        <end position="166"/>
    </location>
</feature>
<evidence type="ECO:0000256" key="11">
    <source>
        <dbReference type="ARBA" id="ARBA00023157"/>
    </source>
</evidence>